<dbReference type="RefSeq" id="WP_289413425.1">
    <property type="nucleotide sequence ID" value="NZ_JAQIBD010000002.1"/>
</dbReference>
<dbReference type="InterPro" id="IPR037291">
    <property type="entry name" value="DUF4139"/>
</dbReference>
<evidence type="ECO:0000256" key="1">
    <source>
        <dbReference type="SAM" id="SignalP"/>
    </source>
</evidence>
<feature type="signal peptide" evidence="1">
    <location>
        <begin position="1"/>
        <end position="19"/>
    </location>
</feature>
<feature type="domain" description="DUF4139" evidence="2">
    <location>
        <begin position="168"/>
        <end position="464"/>
    </location>
</feature>
<dbReference type="EMBL" id="JAQIBD010000002">
    <property type="protein sequence ID" value="MDM5271717.1"/>
    <property type="molecule type" value="Genomic_DNA"/>
</dbReference>
<evidence type="ECO:0000259" key="2">
    <source>
        <dbReference type="Pfam" id="PF13598"/>
    </source>
</evidence>
<keyword evidence="1" id="KW-0732">Signal</keyword>
<accession>A0ABT7QY43</accession>
<reference evidence="3" key="1">
    <citation type="submission" date="2023-01" db="EMBL/GenBank/DDBJ databases">
        <title>Sulfurovum sp. zt1-1 genome assembly.</title>
        <authorList>
            <person name="Wang J."/>
        </authorList>
    </citation>
    <scope>NUCLEOTIDE SEQUENCE</scope>
    <source>
        <strain evidence="3">Zt1-1</strain>
    </source>
</reference>
<dbReference type="Pfam" id="PF13598">
    <property type="entry name" value="DUF4139"/>
    <property type="match status" value="1"/>
</dbReference>
<dbReference type="PANTHER" id="PTHR31005:SF8">
    <property type="entry name" value="DUF4139 DOMAIN-CONTAINING PROTEIN"/>
    <property type="match status" value="1"/>
</dbReference>
<evidence type="ECO:0000313" key="3">
    <source>
        <dbReference type="EMBL" id="MDM5271717.1"/>
    </source>
</evidence>
<protein>
    <submittedName>
        <fullName evidence="3">DUF4139 domain-containing protein</fullName>
    </submittedName>
</protein>
<dbReference type="InterPro" id="IPR011935">
    <property type="entry name" value="CHP02231"/>
</dbReference>
<sequence length="471" mass="53473">MKQILSSLSLALLTTLSHAASLHVYQDTAIYTYSPKSNYVGIAEGVLATCKGQPLPLEQRAECNNGERLCSEFNDLQNAQEQLESIQNNITLLDKIIELYQPTTLDAKMTIDAAKKISAERAKLVTTHQRAKIEFDLQKQAFYKQTSATLPLYYSQTCDVPTKLKFSNSAINFRTFYEADLSSENMVKVTQYLAVTNHSGVDIVVDDATFYYRMSQRTVHPVYFHPWIISKYQPPLPRSKSLLMKSAKMMDSAPAEMMSDALGAPAVEYVDAREYKVAHLELPSTGEPVKAEVNTWSAVMKCGLHTAPYANLNVYEQCSFTPQTQIETHSWEIKKGEELISSRAFGEYRENTYSVYTKIDEDIKVSRKPIVRKEKDTGFFGNTVRKKDGYILTLTNKSDKDKTITVTERIPTSETEEIEVKLLQINSDKKVDYNLLKDGKVEINVLLHAGEERTIEILFEIAYDKEMEITY</sequence>
<organism evidence="3 4">
    <name type="scientific">Sulfurovum zhangzhouensis</name>
    <dbReference type="NCBI Taxonomy" id="3019067"/>
    <lineage>
        <taxon>Bacteria</taxon>
        <taxon>Pseudomonadati</taxon>
        <taxon>Campylobacterota</taxon>
        <taxon>Epsilonproteobacteria</taxon>
        <taxon>Campylobacterales</taxon>
        <taxon>Sulfurovaceae</taxon>
        <taxon>Sulfurovum</taxon>
    </lineage>
</organism>
<keyword evidence="4" id="KW-1185">Reference proteome</keyword>
<feature type="chain" id="PRO_5045801672" evidence="1">
    <location>
        <begin position="20"/>
        <end position="471"/>
    </location>
</feature>
<gene>
    <name evidence="3" type="ORF">PGH07_05980</name>
</gene>
<name>A0ABT7QY43_9BACT</name>
<evidence type="ECO:0000313" key="4">
    <source>
        <dbReference type="Proteomes" id="UP001169069"/>
    </source>
</evidence>
<dbReference type="PANTHER" id="PTHR31005">
    <property type="entry name" value="DUF4139 DOMAIN-CONTAINING PROTEIN"/>
    <property type="match status" value="1"/>
</dbReference>
<comment type="caution">
    <text evidence="3">The sequence shown here is derived from an EMBL/GenBank/DDBJ whole genome shotgun (WGS) entry which is preliminary data.</text>
</comment>
<dbReference type="Proteomes" id="UP001169069">
    <property type="component" value="Unassembled WGS sequence"/>
</dbReference>
<proteinExistence type="predicted"/>